<dbReference type="Pfam" id="PF14498">
    <property type="entry name" value="Glyco_hyd_65N_2"/>
    <property type="match status" value="1"/>
</dbReference>
<dbReference type="InterPro" id="IPR012341">
    <property type="entry name" value="6hp_glycosidase-like_sf"/>
</dbReference>
<evidence type="ECO:0000259" key="1">
    <source>
        <dbReference type="Pfam" id="PF14498"/>
    </source>
</evidence>
<dbReference type="PANTHER" id="PTHR31084:SF0">
    <property type="entry name" value="ALPHA-L-FUCOSIDASE 2"/>
    <property type="match status" value="1"/>
</dbReference>
<reference evidence="3 4" key="1">
    <citation type="submission" date="2022-04" db="EMBL/GenBank/DDBJ databases">
        <title>Gracilibacillus sp. isolated from saltern.</title>
        <authorList>
            <person name="Won M."/>
            <person name="Lee C.-M."/>
            <person name="Woen H.-Y."/>
            <person name="Kwon S.-W."/>
        </authorList>
    </citation>
    <scope>NUCLEOTIDE SEQUENCE [LARGE SCALE GENOMIC DNA]</scope>
    <source>
        <strain evidence="3 4">SSWR10-1</strain>
    </source>
</reference>
<organism evidence="3 4">
    <name type="scientific">Gracilibacillus caseinilyticus</name>
    <dbReference type="NCBI Taxonomy" id="2932256"/>
    <lineage>
        <taxon>Bacteria</taxon>
        <taxon>Bacillati</taxon>
        <taxon>Bacillota</taxon>
        <taxon>Bacilli</taxon>
        <taxon>Bacillales</taxon>
        <taxon>Bacillaceae</taxon>
        <taxon>Gracilibacillus</taxon>
    </lineage>
</organism>
<evidence type="ECO:0000313" key="4">
    <source>
        <dbReference type="Proteomes" id="UP000831782"/>
    </source>
</evidence>
<feature type="domain" description="Glycosyl hydrolase family 95 N-terminal" evidence="1">
    <location>
        <begin position="13"/>
        <end position="253"/>
    </location>
</feature>
<dbReference type="InterPro" id="IPR027414">
    <property type="entry name" value="GH95_N_dom"/>
</dbReference>
<accession>A0ABY4EWF6</accession>
<gene>
    <name evidence="3" type="ORF">MUN88_00070</name>
</gene>
<dbReference type="PIRSF" id="PIRSF007663">
    <property type="entry name" value="UCP007663"/>
    <property type="match status" value="1"/>
</dbReference>
<evidence type="ECO:0000259" key="2">
    <source>
        <dbReference type="Pfam" id="PF22124"/>
    </source>
</evidence>
<feature type="domain" description="Glycosyl hydrolase family 95 catalytic" evidence="2">
    <location>
        <begin position="278"/>
        <end position="694"/>
    </location>
</feature>
<protein>
    <submittedName>
        <fullName evidence="3">Glycoside hydrolase family 95 protein</fullName>
    </submittedName>
</protein>
<keyword evidence="3" id="KW-0378">Hydrolase</keyword>
<dbReference type="Proteomes" id="UP000831782">
    <property type="component" value="Chromosome"/>
</dbReference>
<dbReference type="Pfam" id="PF22124">
    <property type="entry name" value="Glyco_hydro_95_cat"/>
    <property type="match status" value="1"/>
</dbReference>
<dbReference type="InterPro" id="IPR054363">
    <property type="entry name" value="GH95_cat"/>
</dbReference>
<dbReference type="SUPFAM" id="SSF48208">
    <property type="entry name" value="Six-hairpin glycosidases"/>
    <property type="match status" value="1"/>
</dbReference>
<dbReference type="PANTHER" id="PTHR31084">
    <property type="entry name" value="ALPHA-L-FUCOSIDASE 2"/>
    <property type="match status" value="1"/>
</dbReference>
<dbReference type="GO" id="GO:0016787">
    <property type="term" value="F:hydrolase activity"/>
    <property type="evidence" value="ECO:0007669"/>
    <property type="project" value="UniProtKB-KW"/>
</dbReference>
<dbReference type="Gene3D" id="1.50.10.10">
    <property type="match status" value="1"/>
</dbReference>
<dbReference type="EMBL" id="CP095072">
    <property type="protein sequence ID" value="UOQ48600.1"/>
    <property type="molecule type" value="Genomic_DNA"/>
</dbReference>
<evidence type="ECO:0000313" key="3">
    <source>
        <dbReference type="EMBL" id="UOQ48600.1"/>
    </source>
</evidence>
<sequence length="791" mass="90802">MFEKIADRHKLILDYPASWWRNKWREALPAGNGEIGAAVYGAIHTETILLNHSRLWHLGEKGKLPDLSHTLEETRTMMDNEAFEEASWHLTNELKKTGYNSTLQSPLPLVDLMLKMDNEQGFTQYRRGLNMTTGEIAVTWKGEDTTYWRELFVSHAEDVLVYRIRADRQRAVNAEIGFALHPTDSVHLKDRYEEIARTTVIESKQPFIYFKATNDNGKTYGAVAIVRTDQGRCTSHEGVITCHDANEIEVQVKIFIEADGYTEKWHQLSEQLIASQKGYDALLQEHLVVYQPLYFSSDFRLSGQNSHESNEALLLQAYRSGAPHKLYEKLWAYGRYLFISGTSVAGQPFSMYGLWHGDYRLMWSHRMANENIQMMYWHVNVGGLTAYNQALADYYLGLIEDFRDNAQKLYGCRGIYIPAGTTPDIGTPNQIVPVIMNWTAAGGWLAEHFYQYYQFSGDETFLKEKALPFMKEVALFYQDFLVEQEDGYYRYYPSVSPENTPGNFMPDTSKPVAHPMPTAMNATMDFAVLKELLTNLVTASIHLDVYQADVAVWKGMLEKIPPYQITDTGALREWMGDRFEENEHHRHLSHLYPIFPGYEEEDELFQACRKAVQNRELGAQTGWSFAHMASIYARLEESDHALKSLEHLMRSCLLPNLYTLHNDWRNMGLTMDINTAPVQMDANLGIVNAIQEMLFFVSPKKIKLLPALPVTWEHGKVTDFHFCSGTCSFQWNQTERKFSVSITATRSTDIQVVMPAFADRYEWTEEAAITASDRVLHVKLPQGQTVDIYSI</sequence>
<dbReference type="InterPro" id="IPR016518">
    <property type="entry name" value="Alpha-L-fucosidase"/>
</dbReference>
<dbReference type="InterPro" id="IPR008928">
    <property type="entry name" value="6-hairpin_glycosidase_sf"/>
</dbReference>
<keyword evidence="4" id="KW-1185">Reference proteome</keyword>
<name>A0ABY4EWF6_9BACI</name>
<proteinExistence type="predicted"/>
<dbReference type="RefSeq" id="WP_244719349.1">
    <property type="nucleotide sequence ID" value="NZ_CP095072.1"/>
</dbReference>